<feature type="signal peptide" evidence="2">
    <location>
        <begin position="1"/>
        <end position="25"/>
    </location>
</feature>
<feature type="compositionally biased region" description="Basic and acidic residues" evidence="1">
    <location>
        <begin position="296"/>
        <end position="308"/>
    </location>
</feature>
<evidence type="ECO:0000313" key="4">
    <source>
        <dbReference type="Proteomes" id="UP001153620"/>
    </source>
</evidence>
<proteinExistence type="predicted"/>
<sequence>MTTMKGMTSKLLIFLTTCVLVLVHADVGGRENAESYITKEAAKELRNKLSHIKNDGNGEEQQDDYDEILKEIIHSIQSKGSKEQHQKHPQIFYEKKYFDYLPNDISDSDDATSEDLSHELGKKNNEYNSFEDEQHMAITVDDEEKEKPKSGKRIVKRDVTQQDGDHKARVKRQNFYYVPLNHYNPFPRFHYYYPSQDPFFTDIFNHLASESRTQSFPVAPPPPQPQFQQGINPWTPQNNPNLRLHQPYNFYLPAVSQPSPTYLPAGPTNRPNYNVPSPPDNQGSRPSGPSNDEFDDRISGFELPDDRPVWGTQNIIPKGESGSKGMIGMKKPVQEKPFQTTQRPFQQNQPRPSPNQIPLDEIFYTPNDKPEVELEFAPELQEDVTSTTRASIRRPTKKRQKKDDLRTTTQQPTSTTLRYTDHINSLYSQQVMPKKPLPACVQAIVNCCSKYDDVVRLPCFEAHNCNGAFFGRSPCSRDIRQSAFKEVEKYAE</sequence>
<keyword evidence="2" id="KW-0732">Signal</keyword>
<feature type="compositionally biased region" description="Polar residues" evidence="1">
    <location>
        <begin position="269"/>
        <end position="290"/>
    </location>
</feature>
<reference evidence="3" key="2">
    <citation type="submission" date="2022-10" db="EMBL/GenBank/DDBJ databases">
        <authorList>
            <consortium name="ENA_rothamsted_submissions"/>
            <consortium name="culmorum"/>
            <person name="King R."/>
        </authorList>
    </citation>
    <scope>NUCLEOTIDE SEQUENCE</scope>
</reference>
<dbReference type="Proteomes" id="UP001153620">
    <property type="component" value="Chromosome 3"/>
</dbReference>
<name>A0A9P0NKG0_9DIPT</name>
<feature type="compositionally biased region" description="Basic residues" evidence="1">
    <location>
        <begin position="391"/>
        <end position="400"/>
    </location>
</feature>
<dbReference type="EMBL" id="OU895879">
    <property type="protein sequence ID" value="CAH1727898.1"/>
    <property type="molecule type" value="Genomic_DNA"/>
</dbReference>
<evidence type="ECO:0000313" key="3">
    <source>
        <dbReference type="EMBL" id="CAH1727898.1"/>
    </source>
</evidence>
<evidence type="ECO:0000256" key="2">
    <source>
        <dbReference type="SAM" id="SignalP"/>
    </source>
</evidence>
<dbReference type="AlphaFoldDB" id="A0A9P0NKG0"/>
<evidence type="ECO:0000256" key="1">
    <source>
        <dbReference type="SAM" id="MobiDB-lite"/>
    </source>
</evidence>
<feature type="compositionally biased region" description="Polar residues" evidence="1">
    <location>
        <begin position="337"/>
        <end position="356"/>
    </location>
</feature>
<organism evidence="3 4">
    <name type="scientific">Chironomus riparius</name>
    <dbReference type="NCBI Taxonomy" id="315576"/>
    <lineage>
        <taxon>Eukaryota</taxon>
        <taxon>Metazoa</taxon>
        <taxon>Ecdysozoa</taxon>
        <taxon>Arthropoda</taxon>
        <taxon>Hexapoda</taxon>
        <taxon>Insecta</taxon>
        <taxon>Pterygota</taxon>
        <taxon>Neoptera</taxon>
        <taxon>Endopterygota</taxon>
        <taxon>Diptera</taxon>
        <taxon>Nematocera</taxon>
        <taxon>Chironomoidea</taxon>
        <taxon>Chironomidae</taxon>
        <taxon>Chironominae</taxon>
        <taxon>Chironomus</taxon>
    </lineage>
</organism>
<feature type="region of interest" description="Disordered" evidence="1">
    <location>
        <begin position="381"/>
        <end position="414"/>
    </location>
</feature>
<gene>
    <name evidence="3" type="ORF">CHIRRI_LOCUS10129</name>
</gene>
<feature type="region of interest" description="Disordered" evidence="1">
    <location>
        <begin position="259"/>
        <end position="356"/>
    </location>
</feature>
<keyword evidence="4" id="KW-1185">Reference proteome</keyword>
<reference evidence="3" key="1">
    <citation type="submission" date="2022-01" db="EMBL/GenBank/DDBJ databases">
        <authorList>
            <person name="King R."/>
        </authorList>
    </citation>
    <scope>NUCLEOTIDE SEQUENCE</scope>
</reference>
<accession>A0A9P0NKG0</accession>
<protein>
    <submittedName>
        <fullName evidence="3">Uncharacterized protein</fullName>
    </submittedName>
</protein>
<feature type="chain" id="PRO_5040398022" evidence="2">
    <location>
        <begin position="26"/>
        <end position="492"/>
    </location>
</feature>